<comment type="pathway">
    <text evidence="1">Glycan metabolism.</text>
</comment>
<organism evidence="11 12">
    <name type="scientific">Plutella xylostella</name>
    <name type="common">Diamondback moth</name>
    <name type="synonym">Plutella maculipennis</name>
    <dbReference type="NCBI Taxonomy" id="51655"/>
    <lineage>
        <taxon>Eukaryota</taxon>
        <taxon>Metazoa</taxon>
        <taxon>Ecdysozoa</taxon>
        <taxon>Arthropoda</taxon>
        <taxon>Hexapoda</taxon>
        <taxon>Insecta</taxon>
        <taxon>Pterygota</taxon>
        <taxon>Neoptera</taxon>
        <taxon>Endopterygota</taxon>
        <taxon>Lepidoptera</taxon>
        <taxon>Glossata</taxon>
        <taxon>Ditrysia</taxon>
        <taxon>Yponomeutoidea</taxon>
        <taxon>Plutellidae</taxon>
        <taxon>Plutella</taxon>
    </lineage>
</organism>
<evidence type="ECO:0000259" key="9">
    <source>
        <dbReference type="Pfam" id="PF17137"/>
    </source>
</evidence>
<evidence type="ECO:0000256" key="7">
    <source>
        <dbReference type="RuleBase" id="RU361185"/>
    </source>
</evidence>
<reference evidence="11" key="1">
    <citation type="submission" date="2020-11" db="EMBL/GenBank/DDBJ databases">
        <authorList>
            <person name="Whiteford S."/>
        </authorList>
    </citation>
    <scope>NUCLEOTIDE SEQUENCE</scope>
</reference>
<proteinExistence type="inferred from homology"/>
<keyword evidence="4 7" id="KW-0378">Hydrolase</keyword>
<dbReference type="InterPro" id="IPR000322">
    <property type="entry name" value="Glyco_hydro_31_TIM"/>
</dbReference>
<dbReference type="Pfam" id="PF21365">
    <property type="entry name" value="Glyco_hydro_31_3rd"/>
    <property type="match status" value="1"/>
</dbReference>
<comment type="caution">
    <text evidence="11">The sequence shown here is derived from an EMBL/GenBank/DDBJ whole genome shotgun (WGS) entry which is preliminary data.</text>
</comment>
<evidence type="ECO:0000256" key="4">
    <source>
        <dbReference type="ARBA" id="ARBA00022801"/>
    </source>
</evidence>
<dbReference type="Pfam" id="PF17137">
    <property type="entry name" value="DUF5110"/>
    <property type="match status" value="1"/>
</dbReference>
<dbReference type="GO" id="GO:0006491">
    <property type="term" value="P:N-glycan processing"/>
    <property type="evidence" value="ECO:0007669"/>
    <property type="project" value="TreeGrafter"/>
</dbReference>
<dbReference type="AlphaFoldDB" id="A0A8S4GCW0"/>
<dbReference type="InterPro" id="IPR013780">
    <property type="entry name" value="Glyco_hydro_b"/>
</dbReference>
<dbReference type="GO" id="GO:0090599">
    <property type="term" value="F:alpha-glucosidase activity"/>
    <property type="evidence" value="ECO:0007669"/>
    <property type="project" value="TreeGrafter"/>
</dbReference>
<comment type="similarity">
    <text evidence="2 7">Belongs to the glycosyl hydrolase 31 family.</text>
</comment>
<keyword evidence="3" id="KW-0732">Signal</keyword>
<name>A0A8S4GCW0_PLUXY</name>
<evidence type="ECO:0000256" key="5">
    <source>
        <dbReference type="ARBA" id="ARBA00023180"/>
    </source>
</evidence>
<dbReference type="PANTHER" id="PTHR22762">
    <property type="entry name" value="ALPHA-GLUCOSIDASE"/>
    <property type="match status" value="1"/>
</dbReference>
<feature type="domain" description="DUF5110" evidence="9">
    <location>
        <begin position="199"/>
        <end position="244"/>
    </location>
</feature>
<dbReference type="Gene3D" id="3.20.20.80">
    <property type="entry name" value="Glycosidases"/>
    <property type="match status" value="1"/>
</dbReference>
<feature type="domain" description="Glycoside hydrolase family 31 TIM barrel" evidence="8">
    <location>
        <begin position="3"/>
        <end position="83"/>
    </location>
</feature>
<dbReference type="GO" id="GO:0005975">
    <property type="term" value="P:carbohydrate metabolic process"/>
    <property type="evidence" value="ECO:0007669"/>
    <property type="project" value="InterPro"/>
</dbReference>
<dbReference type="SUPFAM" id="SSF51445">
    <property type="entry name" value="(Trans)glycosidases"/>
    <property type="match status" value="1"/>
</dbReference>
<dbReference type="EMBL" id="CAJHNJ030000153">
    <property type="protein sequence ID" value="CAG9136672.1"/>
    <property type="molecule type" value="Genomic_DNA"/>
</dbReference>
<evidence type="ECO:0000259" key="10">
    <source>
        <dbReference type="Pfam" id="PF21365"/>
    </source>
</evidence>
<evidence type="ECO:0000313" key="12">
    <source>
        <dbReference type="Proteomes" id="UP000653454"/>
    </source>
</evidence>
<accession>A0A8S4GCW0</accession>
<dbReference type="SUPFAM" id="SSF51011">
    <property type="entry name" value="Glycosyl hydrolase domain"/>
    <property type="match status" value="1"/>
</dbReference>
<evidence type="ECO:0000256" key="3">
    <source>
        <dbReference type="ARBA" id="ARBA00022729"/>
    </source>
</evidence>
<sequence>MRLSLSVAGVSFCGSDVGGFFRNPGDELMTRWYQAGAYQPFFRAHSHIETKRREPWLFTASTTQLIRDAVRRRYALIDFWYTLFYEHSVDGVPVMRAHWMQYPQETDTYAIDDQYLLGDKLLVAPVVEEGATSRRVYLPGRESKTVWYDVDSYHATQANGWINVDAGLSKIPVYQRGGTIIARKERVRRSSALMEDDPYTLVVALDKDGKAEGTLYIDDGATYEYKNNKYIYAKFAYDGKSLSYSFIQPKSTKPEELHWFINENASYPTRSWVERIVVAGIKTVPKTAKLHQGDKATALQMTLHKGNDVLVVRKPAAAMDRPWEIRFHF</sequence>
<dbReference type="PANTHER" id="PTHR22762:SF54">
    <property type="entry name" value="BCDNA.GH04962"/>
    <property type="match status" value="1"/>
</dbReference>
<dbReference type="Pfam" id="PF01055">
    <property type="entry name" value="Glyco_hydro_31_2nd"/>
    <property type="match status" value="1"/>
</dbReference>
<dbReference type="Proteomes" id="UP000653454">
    <property type="component" value="Unassembled WGS sequence"/>
</dbReference>
<evidence type="ECO:0000256" key="6">
    <source>
        <dbReference type="ARBA" id="ARBA00023295"/>
    </source>
</evidence>
<evidence type="ECO:0000259" key="8">
    <source>
        <dbReference type="Pfam" id="PF01055"/>
    </source>
</evidence>
<feature type="domain" description="Glycosyl hydrolase family 31 C-terminal" evidence="10">
    <location>
        <begin position="91"/>
        <end position="181"/>
    </location>
</feature>
<gene>
    <name evidence="11" type="ORF">PLXY2_LOCUS14910</name>
</gene>
<dbReference type="Gene3D" id="2.60.40.1180">
    <property type="entry name" value="Golgi alpha-mannosidase II"/>
    <property type="match status" value="2"/>
</dbReference>
<evidence type="ECO:0000256" key="2">
    <source>
        <dbReference type="ARBA" id="ARBA00007806"/>
    </source>
</evidence>
<dbReference type="InterPro" id="IPR017853">
    <property type="entry name" value="GH"/>
</dbReference>
<dbReference type="FunFam" id="2.60.40.1180:FF:000023">
    <property type="entry name" value="neutral alpha-glucosidase AB isoform X2"/>
    <property type="match status" value="1"/>
</dbReference>
<keyword evidence="5" id="KW-0325">Glycoprotein</keyword>
<keyword evidence="12" id="KW-1185">Reference proteome</keyword>
<dbReference type="InterPro" id="IPR033403">
    <property type="entry name" value="DUF5110"/>
</dbReference>
<keyword evidence="6 7" id="KW-0326">Glycosidase</keyword>
<dbReference type="InterPro" id="IPR048395">
    <property type="entry name" value="Glyco_hydro_31_C"/>
</dbReference>
<evidence type="ECO:0000256" key="1">
    <source>
        <dbReference type="ARBA" id="ARBA00004881"/>
    </source>
</evidence>
<evidence type="ECO:0000313" key="11">
    <source>
        <dbReference type="EMBL" id="CAG9136672.1"/>
    </source>
</evidence>
<protein>
    <submittedName>
        <fullName evidence="11">(diamondback moth) hypothetical protein</fullName>
    </submittedName>
</protein>